<organism evidence="2 3">
    <name type="scientific">Dreissena polymorpha</name>
    <name type="common">Zebra mussel</name>
    <name type="synonym">Mytilus polymorpha</name>
    <dbReference type="NCBI Taxonomy" id="45954"/>
    <lineage>
        <taxon>Eukaryota</taxon>
        <taxon>Metazoa</taxon>
        <taxon>Spiralia</taxon>
        <taxon>Lophotrochozoa</taxon>
        <taxon>Mollusca</taxon>
        <taxon>Bivalvia</taxon>
        <taxon>Autobranchia</taxon>
        <taxon>Heteroconchia</taxon>
        <taxon>Euheterodonta</taxon>
        <taxon>Imparidentia</taxon>
        <taxon>Neoheterodontei</taxon>
        <taxon>Myida</taxon>
        <taxon>Dreissenoidea</taxon>
        <taxon>Dreissenidae</taxon>
        <taxon>Dreissena</taxon>
    </lineage>
</organism>
<dbReference type="PANTHER" id="PTHR19134:SF449">
    <property type="entry name" value="TYROSINE-PROTEIN PHOSPHATASE 1"/>
    <property type="match status" value="1"/>
</dbReference>
<reference evidence="2" key="2">
    <citation type="submission" date="2020-11" db="EMBL/GenBank/DDBJ databases">
        <authorList>
            <person name="McCartney M.A."/>
            <person name="Auch B."/>
            <person name="Kono T."/>
            <person name="Mallez S."/>
            <person name="Becker A."/>
            <person name="Gohl D.M."/>
            <person name="Silverstein K.A.T."/>
            <person name="Koren S."/>
            <person name="Bechman K.B."/>
            <person name="Herman A."/>
            <person name="Abrahante J.E."/>
            <person name="Garbe J."/>
        </authorList>
    </citation>
    <scope>NUCLEOTIDE SEQUENCE</scope>
    <source>
        <strain evidence="2">Duluth1</strain>
        <tissue evidence="2">Whole animal</tissue>
    </source>
</reference>
<dbReference type="PROSITE" id="PS50055">
    <property type="entry name" value="TYR_PHOSPHATASE_PTP"/>
    <property type="match status" value="1"/>
</dbReference>
<dbReference type="SUPFAM" id="SSF52799">
    <property type="entry name" value="(Phosphotyrosine protein) phosphatases II"/>
    <property type="match status" value="1"/>
</dbReference>
<dbReference type="AlphaFoldDB" id="A0A9D4HP05"/>
<dbReference type="Pfam" id="PF00102">
    <property type="entry name" value="Y_phosphatase"/>
    <property type="match status" value="1"/>
</dbReference>
<dbReference type="Proteomes" id="UP000828390">
    <property type="component" value="Unassembled WGS sequence"/>
</dbReference>
<dbReference type="InterPro" id="IPR000242">
    <property type="entry name" value="PTP_cat"/>
</dbReference>
<dbReference type="PANTHER" id="PTHR19134">
    <property type="entry name" value="RECEPTOR-TYPE TYROSINE-PROTEIN PHOSPHATASE"/>
    <property type="match status" value="1"/>
</dbReference>
<dbReference type="GO" id="GO:0004725">
    <property type="term" value="F:protein tyrosine phosphatase activity"/>
    <property type="evidence" value="ECO:0007669"/>
    <property type="project" value="InterPro"/>
</dbReference>
<protein>
    <recommendedName>
        <fullName evidence="1">Tyrosine-protein phosphatase domain-containing protein</fullName>
    </recommendedName>
</protein>
<dbReference type="Gene3D" id="3.90.190.10">
    <property type="entry name" value="Protein tyrosine phosphatase superfamily"/>
    <property type="match status" value="1"/>
</dbReference>
<dbReference type="EMBL" id="JAIWYP010000012">
    <property type="protein sequence ID" value="KAH3726249.1"/>
    <property type="molecule type" value="Genomic_DNA"/>
</dbReference>
<dbReference type="InterPro" id="IPR029021">
    <property type="entry name" value="Prot-tyrosine_phosphatase-like"/>
</dbReference>
<gene>
    <name evidence="2" type="ORF">DPMN_052107</name>
</gene>
<reference evidence="2" key="1">
    <citation type="journal article" date="2019" name="bioRxiv">
        <title>The Genome of the Zebra Mussel, Dreissena polymorpha: A Resource for Invasive Species Research.</title>
        <authorList>
            <person name="McCartney M.A."/>
            <person name="Auch B."/>
            <person name="Kono T."/>
            <person name="Mallez S."/>
            <person name="Zhang Y."/>
            <person name="Obille A."/>
            <person name="Becker A."/>
            <person name="Abrahante J.E."/>
            <person name="Garbe J."/>
            <person name="Badalamenti J.P."/>
            <person name="Herman A."/>
            <person name="Mangelson H."/>
            <person name="Liachko I."/>
            <person name="Sullivan S."/>
            <person name="Sone E.D."/>
            <person name="Koren S."/>
            <person name="Silverstein K.A.T."/>
            <person name="Beckman K.B."/>
            <person name="Gohl D.M."/>
        </authorList>
    </citation>
    <scope>NUCLEOTIDE SEQUENCE</scope>
    <source>
        <strain evidence="2">Duluth1</strain>
        <tissue evidence="2">Whole animal</tissue>
    </source>
</reference>
<evidence type="ECO:0000313" key="2">
    <source>
        <dbReference type="EMBL" id="KAH3726249.1"/>
    </source>
</evidence>
<proteinExistence type="predicted"/>
<evidence type="ECO:0000259" key="1">
    <source>
        <dbReference type="PROSITE" id="PS50055"/>
    </source>
</evidence>
<evidence type="ECO:0000313" key="3">
    <source>
        <dbReference type="Proteomes" id="UP000828390"/>
    </source>
</evidence>
<dbReference type="PRINTS" id="PR00700">
    <property type="entry name" value="PRTYPHPHTASE"/>
</dbReference>
<keyword evidence="3" id="KW-1185">Reference proteome</keyword>
<sequence length="187" mass="21265">MCPYDKNRVKLPVIGNDIDSDFINASFIDGYLSPKKYIAAQGPLASTRADFWSMIWEQNVGVVAMVTNLVEESKRKGFQYWPISSENDCQYSDYTMRFFRKKLTLTMLFARCTAPRVGQLKYKQSTINTIPLGRTKMFQIQLCPLCNFGARFAMSKNQTKLLGSYTAVPAWGELELLSHLTICTIKG</sequence>
<comment type="caution">
    <text evidence="2">The sequence shown here is derived from an EMBL/GenBank/DDBJ whole genome shotgun (WGS) entry which is preliminary data.</text>
</comment>
<name>A0A9D4HP05_DREPO</name>
<feature type="domain" description="Tyrosine-protein phosphatase" evidence="1">
    <location>
        <begin position="1"/>
        <end position="97"/>
    </location>
</feature>
<dbReference type="SMART" id="SM00194">
    <property type="entry name" value="PTPc"/>
    <property type="match status" value="1"/>
</dbReference>
<dbReference type="InterPro" id="IPR050348">
    <property type="entry name" value="Protein-Tyr_Phosphatase"/>
</dbReference>
<accession>A0A9D4HP05</accession>